<accession>G0P716</accession>
<keyword evidence="1" id="KW-0732">Signal</keyword>
<dbReference type="EMBL" id="GL380106">
    <property type="protein sequence ID" value="EGT46794.1"/>
    <property type="molecule type" value="Genomic_DNA"/>
</dbReference>
<name>G0P716_CAEBE</name>
<reference evidence="3" key="1">
    <citation type="submission" date="2011-07" db="EMBL/GenBank/DDBJ databases">
        <authorList>
            <consortium name="Caenorhabditis brenneri Sequencing and Analysis Consortium"/>
            <person name="Wilson R.K."/>
        </authorList>
    </citation>
    <scope>NUCLEOTIDE SEQUENCE [LARGE SCALE GENOMIC DNA]</scope>
    <source>
        <strain evidence="3">PB2801</strain>
    </source>
</reference>
<dbReference type="InParanoid" id="G0P716"/>
<evidence type="ECO:0000313" key="3">
    <source>
        <dbReference type="Proteomes" id="UP000008068"/>
    </source>
</evidence>
<protein>
    <submittedName>
        <fullName evidence="2">Uncharacterized protein</fullName>
    </submittedName>
</protein>
<dbReference type="HOGENOM" id="CLU_1817476_0_0_1"/>
<feature type="signal peptide" evidence="1">
    <location>
        <begin position="1"/>
        <end position="19"/>
    </location>
</feature>
<sequence length="140" mass="16157">MRSIVAFFAIALLFTFCYCATKFTATGIMYCPYKKEWEYKIDLYEGKKYHGGGKILDTKKDKGEAQVVFYELVGDTVLTDFDVGHLGIEIYHTCNHTYLYQLWGGYSMYVPLDTDKAYGFGVHKLGTNDERAGYFEENRK</sequence>
<keyword evidence="3" id="KW-1185">Reference proteome</keyword>
<proteinExistence type="predicted"/>
<dbReference type="eggNOG" id="ENOG502TK8U">
    <property type="taxonomic scope" value="Eukaryota"/>
</dbReference>
<dbReference type="Proteomes" id="UP000008068">
    <property type="component" value="Unassembled WGS sequence"/>
</dbReference>
<organism evidence="3">
    <name type="scientific">Caenorhabditis brenneri</name>
    <name type="common">Nematode worm</name>
    <dbReference type="NCBI Taxonomy" id="135651"/>
    <lineage>
        <taxon>Eukaryota</taxon>
        <taxon>Metazoa</taxon>
        <taxon>Ecdysozoa</taxon>
        <taxon>Nematoda</taxon>
        <taxon>Chromadorea</taxon>
        <taxon>Rhabditida</taxon>
        <taxon>Rhabditina</taxon>
        <taxon>Rhabditomorpha</taxon>
        <taxon>Rhabditoidea</taxon>
        <taxon>Rhabditidae</taxon>
        <taxon>Peloderinae</taxon>
        <taxon>Caenorhabditis</taxon>
    </lineage>
</organism>
<evidence type="ECO:0000313" key="2">
    <source>
        <dbReference type="EMBL" id="EGT46794.1"/>
    </source>
</evidence>
<gene>
    <name evidence="2" type="ORF">CAEBREN_05695</name>
</gene>
<evidence type="ECO:0000256" key="1">
    <source>
        <dbReference type="SAM" id="SignalP"/>
    </source>
</evidence>
<feature type="chain" id="PRO_5003406514" evidence="1">
    <location>
        <begin position="20"/>
        <end position="140"/>
    </location>
</feature>
<dbReference type="AlphaFoldDB" id="G0P716"/>